<evidence type="ECO:0000256" key="1">
    <source>
        <dbReference type="SAM" id="SignalP"/>
    </source>
</evidence>
<dbReference type="Proteomes" id="UP000016566">
    <property type="component" value="Unassembled WGS sequence"/>
</dbReference>
<comment type="caution">
    <text evidence="2">The sequence shown here is derived from an EMBL/GenBank/DDBJ whole genome shotgun (WGS) entry which is preliminary data.</text>
</comment>
<evidence type="ECO:0000313" key="2">
    <source>
        <dbReference type="EMBL" id="GAD55899.1"/>
    </source>
</evidence>
<reference evidence="2" key="1">
    <citation type="journal article" date="2013" name="Genome Announc.">
        <title>Draft Genome Sequence of Loktanella cinnabarina LL-001T, Isolated from Deep-Sea Floor Sediment.</title>
        <authorList>
            <person name="Nishi S."/>
            <person name="Tsubouchi T."/>
            <person name="Takaki Y."/>
            <person name="Koyanagi R."/>
            <person name="Satoh N."/>
            <person name="Maruyama T."/>
            <person name="Hatada Y."/>
        </authorList>
    </citation>
    <scope>NUCLEOTIDE SEQUENCE [LARGE SCALE GENOMIC DNA]</scope>
    <source>
        <strain evidence="2">LL-001</strain>
    </source>
</reference>
<name>U3AE02_9RHOB</name>
<feature type="chain" id="PRO_5004639366" evidence="1">
    <location>
        <begin position="42"/>
        <end position="135"/>
    </location>
</feature>
<keyword evidence="1" id="KW-0732">Signal</keyword>
<keyword evidence="3" id="KW-1185">Reference proteome</keyword>
<proteinExistence type="predicted"/>
<dbReference type="STRING" id="1337093.MBELCI_1951"/>
<sequence length="135" mass="14549">MQTRRPLQAVARTRARFDPRLWITGSALAMAALFAAQPAEAQEGPRVILPQVALPQQTGGAGEAPGEEGVIVSHGYTNFGDLKYGPDITHLDYVNPDAPKGGEISEWAMGTFDSFNSYSRQASPPRSTRFRTSGS</sequence>
<feature type="signal peptide" evidence="1">
    <location>
        <begin position="1"/>
        <end position="41"/>
    </location>
</feature>
<dbReference type="eggNOG" id="COG4166">
    <property type="taxonomic scope" value="Bacteria"/>
</dbReference>
<dbReference type="EMBL" id="BATB01000023">
    <property type="protein sequence ID" value="GAD55899.1"/>
    <property type="molecule type" value="Genomic_DNA"/>
</dbReference>
<dbReference type="Gene3D" id="3.40.190.10">
    <property type="entry name" value="Periplasmic binding protein-like II"/>
    <property type="match status" value="1"/>
</dbReference>
<organism evidence="2 3">
    <name type="scientific">Limimaricola cinnabarinus LL-001</name>
    <dbReference type="NCBI Taxonomy" id="1337093"/>
    <lineage>
        <taxon>Bacteria</taxon>
        <taxon>Pseudomonadati</taxon>
        <taxon>Pseudomonadota</taxon>
        <taxon>Alphaproteobacteria</taxon>
        <taxon>Rhodobacterales</taxon>
        <taxon>Paracoccaceae</taxon>
        <taxon>Limimaricola</taxon>
    </lineage>
</organism>
<accession>U3AE02</accession>
<dbReference type="AlphaFoldDB" id="U3AE02"/>
<gene>
    <name evidence="2" type="ORF">MBELCI_1951</name>
</gene>
<protein>
    <submittedName>
        <fullName evidence="2">Oligopeptide ABC transporter, periplasmic oligopeptide-binding protein OppA</fullName>
    </submittedName>
</protein>
<evidence type="ECO:0000313" key="3">
    <source>
        <dbReference type="Proteomes" id="UP000016566"/>
    </source>
</evidence>